<gene>
    <name evidence="3" type="ORF">FFV09_11715</name>
</gene>
<accession>A0A4Y6UYF9</accession>
<evidence type="ECO:0000313" key="3">
    <source>
        <dbReference type="EMBL" id="QDH21446.1"/>
    </source>
</evidence>
<dbReference type="RefSeq" id="WP_141447991.1">
    <property type="nucleotide sequence ID" value="NZ_CP041217.1"/>
</dbReference>
<dbReference type="OrthoDB" id="9805799at2"/>
<evidence type="ECO:0000259" key="2">
    <source>
        <dbReference type="Pfam" id="PF01551"/>
    </source>
</evidence>
<dbReference type="KEGG" id="saca:FFV09_11715"/>
<keyword evidence="4" id="KW-1185">Reference proteome</keyword>
<dbReference type="Gene3D" id="2.70.70.10">
    <property type="entry name" value="Glucose Permease (Domain IIA)"/>
    <property type="match status" value="1"/>
</dbReference>
<name>A0A4Y6UYF9_SACBS</name>
<dbReference type="GO" id="GO:0004222">
    <property type="term" value="F:metalloendopeptidase activity"/>
    <property type="evidence" value="ECO:0007669"/>
    <property type="project" value="TreeGrafter"/>
</dbReference>
<dbReference type="EMBL" id="CP041217">
    <property type="protein sequence ID" value="QDH21446.1"/>
    <property type="molecule type" value="Genomic_DNA"/>
</dbReference>
<dbReference type="Pfam" id="PF01551">
    <property type="entry name" value="Peptidase_M23"/>
    <property type="match status" value="1"/>
</dbReference>
<dbReference type="AlphaFoldDB" id="A0A4Y6UYF9"/>
<proteinExistence type="predicted"/>
<evidence type="ECO:0000256" key="1">
    <source>
        <dbReference type="ARBA" id="ARBA00022729"/>
    </source>
</evidence>
<dbReference type="CDD" id="cd12797">
    <property type="entry name" value="M23_peptidase"/>
    <property type="match status" value="1"/>
</dbReference>
<organism evidence="3 4">
    <name type="scientific">Saccharibacillus brassicae</name>
    <dbReference type="NCBI Taxonomy" id="2583377"/>
    <lineage>
        <taxon>Bacteria</taxon>
        <taxon>Bacillati</taxon>
        <taxon>Bacillota</taxon>
        <taxon>Bacilli</taxon>
        <taxon>Bacillales</taxon>
        <taxon>Paenibacillaceae</taxon>
        <taxon>Saccharibacillus</taxon>
    </lineage>
</organism>
<dbReference type="InterPro" id="IPR011055">
    <property type="entry name" value="Dup_hybrid_motif"/>
</dbReference>
<dbReference type="Proteomes" id="UP000316968">
    <property type="component" value="Chromosome"/>
</dbReference>
<evidence type="ECO:0000313" key="4">
    <source>
        <dbReference type="Proteomes" id="UP000316968"/>
    </source>
</evidence>
<dbReference type="SUPFAM" id="SSF51261">
    <property type="entry name" value="Duplicated hybrid motif"/>
    <property type="match status" value="1"/>
</dbReference>
<dbReference type="PANTHER" id="PTHR21666">
    <property type="entry name" value="PEPTIDASE-RELATED"/>
    <property type="match status" value="1"/>
</dbReference>
<dbReference type="InterPro" id="IPR016047">
    <property type="entry name" value="M23ase_b-sheet_dom"/>
</dbReference>
<dbReference type="InterPro" id="IPR050570">
    <property type="entry name" value="Cell_wall_metabolism_enzyme"/>
</dbReference>
<protein>
    <submittedName>
        <fullName evidence="3">M23 family metallopeptidase</fullName>
    </submittedName>
</protein>
<feature type="domain" description="M23ase beta-sheet core" evidence="2">
    <location>
        <begin position="11"/>
        <end position="79"/>
    </location>
</feature>
<sequence>MIFSAWQKASNPKAGYGQYIRIDHGGGYVTTYGHLSKLIAGVGDTVQAGSAIGERGSTDGSTGPHLHFEIIINGNPVDPLPFVGGK</sequence>
<dbReference type="PANTHER" id="PTHR21666:SF289">
    <property type="entry name" value="L-ALA--D-GLU ENDOPEPTIDASE"/>
    <property type="match status" value="1"/>
</dbReference>
<keyword evidence="1" id="KW-0732">Signal</keyword>
<reference evidence="3 4" key="1">
    <citation type="submission" date="2019-06" db="EMBL/GenBank/DDBJ databases">
        <title>Saccharibacillus brassicae sp. nov., an endophytic bacterium isolated from Chinese cabbage seeds (Brassica pekinensis).</title>
        <authorList>
            <person name="Jiang L."/>
            <person name="Lee J."/>
            <person name="Kim S.W."/>
        </authorList>
    </citation>
    <scope>NUCLEOTIDE SEQUENCE [LARGE SCALE GENOMIC DNA]</scope>
    <source>
        <strain evidence="4">KCTC 43072 / ATSA2</strain>
    </source>
</reference>